<sequence length="200" mass="23951">MMLNIQLMTMIAMIASGIYLGAVRDTYKRFAVHWKNRTVFNYVMEISFWLLQTFIIYYVLYLVNFGELRVYIFLACLLGFAMYQALFAKGYRKLLEMLITCIKAICKFIFQVVRTFIYLPIRFILQTLIVCLLFIGKILYTIIRFCLKVVWFPVGWLAKLLYRLLPDKIKKIFPKFAGVYSRIKNIYNKIRSFITTRKRR</sequence>
<keyword evidence="3" id="KW-1185">Reference proteome</keyword>
<feature type="transmembrane region" description="Helical" evidence="1">
    <location>
        <begin position="39"/>
        <end position="62"/>
    </location>
</feature>
<protein>
    <submittedName>
        <fullName evidence="2">Spore cortex biosynthesis protein YabQ</fullName>
    </submittedName>
</protein>
<evidence type="ECO:0000313" key="3">
    <source>
        <dbReference type="Proteomes" id="UP001228376"/>
    </source>
</evidence>
<evidence type="ECO:0000313" key="2">
    <source>
        <dbReference type="EMBL" id="MDY0404035.1"/>
    </source>
</evidence>
<dbReference type="Pfam" id="PF09578">
    <property type="entry name" value="Spore_YabQ"/>
    <property type="match status" value="1"/>
</dbReference>
<keyword evidence="1" id="KW-0812">Transmembrane</keyword>
<accession>A0ABU5CET9</accession>
<reference evidence="2 3" key="1">
    <citation type="submission" date="2023-10" db="EMBL/GenBank/DDBJ databases">
        <title>179-bfca-hs.</title>
        <authorList>
            <person name="Miliotis G."/>
            <person name="Sengupta P."/>
            <person name="Hameed A."/>
            <person name="Chuvochina M."/>
            <person name="Mcdonagh F."/>
            <person name="Simpson A.C."/>
            <person name="Singh N.K."/>
            <person name="Rekha P.D."/>
            <person name="Raman K."/>
            <person name="Hugenholtz P."/>
            <person name="Venkateswaran K."/>
        </authorList>
    </citation>
    <scope>NUCLEOTIDE SEQUENCE [LARGE SCALE GENOMIC DNA]</scope>
    <source>
        <strain evidence="2 3">179-BFC-A-HS</strain>
    </source>
</reference>
<keyword evidence="1" id="KW-0472">Membrane</keyword>
<evidence type="ECO:0000256" key="1">
    <source>
        <dbReference type="SAM" id="Phobius"/>
    </source>
</evidence>
<name>A0ABU5CET9_9BACI</name>
<dbReference type="RefSeq" id="WP_306066907.1">
    <property type="nucleotide sequence ID" value="NZ_JAROCA020000001.1"/>
</dbReference>
<proteinExistence type="predicted"/>
<dbReference type="InterPro" id="IPR019074">
    <property type="entry name" value="YabQ"/>
</dbReference>
<keyword evidence="1" id="KW-1133">Transmembrane helix</keyword>
<feature type="transmembrane region" description="Helical" evidence="1">
    <location>
        <begin position="142"/>
        <end position="162"/>
    </location>
</feature>
<dbReference type="Proteomes" id="UP001228376">
    <property type="component" value="Unassembled WGS sequence"/>
</dbReference>
<feature type="transmembrane region" description="Helical" evidence="1">
    <location>
        <begin position="68"/>
        <end position="88"/>
    </location>
</feature>
<dbReference type="EMBL" id="JAROCA020000001">
    <property type="protein sequence ID" value="MDY0404035.1"/>
    <property type="molecule type" value="Genomic_DNA"/>
</dbReference>
<feature type="transmembrane region" description="Helical" evidence="1">
    <location>
        <begin position="6"/>
        <end position="27"/>
    </location>
</feature>
<comment type="caution">
    <text evidence="2">The sequence shown here is derived from an EMBL/GenBank/DDBJ whole genome shotgun (WGS) entry which is preliminary data.</text>
</comment>
<organism evidence="2 3">
    <name type="scientific">Tigheibacillus jepli</name>
    <dbReference type="NCBI Taxonomy" id="3035914"/>
    <lineage>
        <taxon>Bacteria</taxon>
        <taxon>Bacillati</taxon>
        <taxon>Bacillota</taxon>
        <taxon>Bacilli</taxon>
        <taxon>Bacillales</taxon>
        <taxon>Bacillaceae</taxon>
        <taxon>Tigheibacillus</taxon>
    </lineage>
</organism>
<gene>
    <name evidence="2" type="primary">yabQ</name>
    <name evidence="2" type="ORF">P5G51_000135</name>
</gene>
<feature type="transmembrane region" description="Helical" evidence="1">
    <location>
        <begin position="116"/>
        <end position="136"/>
    </location>
</feature>
<dbReference type="NCBIfam" id="TIGR02893">
    <property type="entry name" value="spore_yabQ"/>
    <property type="match status" value="1"/>
</dbReference>